<accession>A0A423TNV9</accession>
<evidence type="ECO:0000313" key="2">
    <source>
        <dbReference type="EMBL" id="ROT78146.1"/>
    </source>
</evidence>
<gene>
    <name evidence="2" type="ORF">C7M84_003141</name>
</gene>
<protein>
    <submittedName>
        <fullName evidence="2">Uncharacterized protein</fullName>
    </submittedName>
</protein>
<dbReference type="Proteomes" id="UP000283509">
    <property type="component" value="Unassembled WGS sequence"/>
</dbReference>
<sequence>MPHTLARRCRSFSLSQDVPVLASLPLAASPLFEEYLRRGQSDLTMYSTPWLLFLVLTAWDSRPSRAFIFPSLPQDVCNRHFSISNDTDLNKLTGEWVTVASTRKVFPCHRFSGKVEGANTTLWPKGTPETNISPLPPPPPPSGARPRQTGRSLVRGFARSRPVQELRLLLSAVHYSPREGRPQRPPGGRAEPLLPGARHGLHPDLLRHGPQPVQERPGDGLHVRRDYDLLNVDELRNEVLPTSPERNVK</sequence>
<dbReference type="OrthoDB" id="6335033at2759"/>
<comment type="caution">
    <text evidence="2">The sequence shown here is derived from an EMBL/GenBank/DDBJ whole genome shotgun (WGS) entry which is preliminary data.</text>
</comment>
<feature type="compositionally biased region" description="Pro residues" evidence="1">
    <location>
        <begin position="134"/>
        <end position="143"/>
    </location>
</feature>
<dbReference type="AlphaFoldDB" id="A0A423TNV9"/>
<keyword evidence="3" id="KW-1185">Reference proteome</keyword>
<feature type="region of interest" description="Disordered" evidence="1">
    <location>
        <begin position="118"/>
        <end position="150"/>
    </location>
</feature>
<evidence type="ECO:0000313" key="3">
    <source>
        <dbReference type="Proteomes" id="UP000283509"/>
    </source>
</evidence>
<proteinExistence type="predicted"/>
<feature type="compositionally biased region" description="Polar residues" evidence="1">
    <location>
        <begin position="118"/>
        <end position="133"/>
    </location>
</feature>
<reference evidence="2 3" key="1">
    <citation type="submission" date="2018-04" db="EMBL/GenBank/DDBJ databases">
        <authorList>
            <person name="Zhang X."/>
            <person name="Yuan J."/>
            <person name="Li F."/>
            <person name="Xiang J."/>
        </authorList>
    </citation>
    <scope>NUCLEOTIDE SEQUENCE [LARGE SCALE GENOMIC DNA]</scope>
    <source>
        <tissue evidence="2">Muscle</tissue>
    </source>
</reference>
<dbReference type="EMBL" id="QCYY01001425">
    <property type="protein sequence ID" value="ROT78146.1"/>
    <property type="molecule type" value="Genomic_DNA"/>
</dbReference>
<evidence type="ECO:0000256" key="1">
    <source>
        <dbReference type="SAM" id="MobiDB-lite"/>
    </source>
</evidence>
<reference evidence="2 3" key="2">
    <citation type="submission" date="2019-01" db="EMBL/GenBank/DDBJ databases">
        <title>The decoding of complex shrimp genome reveals the adaptation for benthos swimmer, frequently molting mechanism and breeding impact on genome.</title>
        <authorList>
            <person name="Sun Y."/>
            <person name="Gao Y."/>
            <person name="Yu Y."/>
        </authorList>
    </citation>
    <scope>NUCLEOTIDE SEQUENCE [LARGE SCALE GENOMIC DNA]</scope>
    <source>
        <tissue evidence="2">Muscle</tissue>
    </source>
</reference>
<organism evidence="2 3">
    <name type="scientific">Penaeus vannamei</name>
    <name type="common">Whiteleg shrimp</name>
    <name type="synonym">Litopenaeus vannamei</name>
    <dbReference type="NCBI Taxonomy" id="6689"/>
    <lineage>
        <taxon>Eukaryota</taxon>
        <taxon>Metazoa</taxon>
        <taxon>Ecdysozoa</taxon>
        <taxon>Arthropoda</taxon>
        <taxon>Crustacea</taxon>
        <taxon>Multicrustacea</taxon>
        <taxon>Malacostraca</taxon>
        <taxon>Eumalacostraca</taxon>
        <taxon>Eucarida</taxon>
        <taxon>Decapoda</taxon>
        <taxon>Dendrobranchiata</taxon>
        <taxon>Penaeoidea</taxon>
        <taxon>Penaeidae</taxon>
        <taxon>Penaeus</taxon>
    </lineage>
</organism>
<name>A0A423TNV9_PENVA</name>
<feature type="region of interest" description="Disordered" evidence="1">
    <location>
        <begin position="174"/>
        <end position="222"/>
    </location>
</feature>